<name>A0A1G2AAP3_9BACT</name>
<proteinExistence type="predicted"/>
<dbReference type="SUPFAM" id="SSF143011">
    <property type="entry name" value="RelE-like"/>
    <property type="match status" value="1"/>
</dbReference>
<evidence type="ECO:0000313" key="3">
    <source>
        <dbReference type="Proteomes" id="UP000178315"/>
    </source>
</evidence>
<organism evidence="2 3">
    <name type="scientific">Candidatus Jacksonbacteria bacterium RIFCSPLOWO2_02_FULL_44_20</name>
    <dbReference type="NCBI Taxonomy" id="1798460"/>
    <lineage>
        <taxon>Bacteria</taxon>
        <taxon>Candidatus Jacksoniibacteriota</taxon>
    </lineage>
</organism>
<dbReference type="Pfam" id="PF05016">
    <property type="entry name" value="ParE_toxin"/>
    <property type="match status" value="1"/>
</dbReference>
<dbReference type="AlphaFoldDB" id="A0A1G2AAP3"/>
<evidence type="ECO:0000256" key="1">
    <source>
        <dbReference type="ARBA" id="ARBA00022649"/>
    </source>
</evidence>
<dbReference type="InterPro" id="IPR007712">
    <property type="entry name" value="RelE/ParE_toxin"/>
</dbReference>
<evidence type="ECO:0000313" key="2">
    <source>
        <dbReference type="EMBL" id="OGY73100.1"/>
    </source>
</evidence>
<dbReference type="EMBL" id="MHJU01000017">
    <property type="protein sequence ID" value="OGY73100.1"/>
    <property type="molecule type" value="Genomic_DNA"/>
</dbReference>
<dbReference type="InterPro" id="IPR035093">
    <property type="entry name" value="RelE/ParE_toxin_dom_sf"/>
</dbReference>
<keyword evidence="1" id="KW-1277">Toxin-antitoxin system</keyword>
<sequence>MYTIKIHQAVKKTLLKYPIQVRRDFEKVVEAFRQNPFTPYIKIKKLEKPLIGYRYKMHPYRIAYTVNTETKTVYIYDFFHRGRGYR</sequence>
<evidence type="ECO:0008006" key="4">
    <source>
        <dbReference type="Google" id="ProtNLM"/>
    </source>
</evidence>
<accession>A0A1G2AAP3</accession>
<comment type="caution">
    <text evidence="2">The sequence shown here is derived from an EMBL/GenBank/DDBJ whole genome shotgun (WGS) entry which is preliminary data.</text>
</comment>
<reference evidence="2 3" key="1">
    <citation type="journal article" date="2016" name="Nat. Commun.">
        <title>Thousands of microbial genomes shed light on interconnected biogeochemical processes in an aquifer system.</title>
        <authorList>
            <person name="Anantharaman K."/>
            <person name="Brown C.T."/>
            <person name="Hug L.A."/>
            <person name="Sharon I."/>
            <person name="Castelle C.J."/>
            <person name="Probst A.J."/>
            <person name="Thomas B.C."/>
            <person name="Singh A."/>
            <person name="Wilkins M.J."/>
            <person name="Karaoz U."/>
            <person name="Brodie E.L."/>
            <person name="Williams K.H."/>
            <person name="Hubbard S.S."/>
            <person name="Banfield J.F."/>
        </authorList>
    </citation>
    <scope>NUCLEOTIDE SEQUENCE [LARGE SCALE GENOMIC DNA]</scope>
</reference>
<dbReference type="Proteomes" id="UP000178315">
    <property type="component" value="Unassembled WGS sequence"/>
</dbReference>
<dbReference type="Gene3D" id="3.30.2310.20">
    <property type="entry name" value="RelE-like"/>
    <property type="match status" value="1"/>
</dbReference>
<gene>
    <name evidence="2" type="ORF">A3H61_02735</name>
</gene>
<protein>
    <recommendedName>
        <fullName evidence="4">Plasmid stabilization protein</fullName>
    </recommendedName>
</protein>